<keyword evidence="5" id="KW-1185">Reference proteome</keyword>
<dbReference type="Gene3D" id="1.10.3500.10">
    <property type="entry name" value="Tex N-terminal region-like"/>
    <property type="match status" value="1"/>
</dbReference>
<evidence type="ECO:0000256" key="2">
    <source>
        <dbReference type="ARBA" id="ARBA00023204"/>
    </source>
</evidence>
<reference evidence="4" key="1">
    <citation type="submission" date="2024-01" db="EMBL/GenBank/DDBJ databases">
        <title>Genome sequence of Mycoplasma ciconiae type strain DSM 25251.</title>
        <authorList>
            <person name="Spergser J."/>
        </authorList>
    </citation>
    <scope>NUCLEOTIDE SEQUENCE [LARGE SCALE GENOMIC DNA]</scope>
    <source>
        <strain evidence="4">DSM 25251</strain>
    </source>
</reference>
<dbReference type="InterPro" id="IPR012340">
    <property type="entry name" value="NA-bd_OB-fold"/>
</dbReference>
<dbReference type="Gene3D" id="3.30.420.140">
    <property type="entry name" value="YqgF/RNase H-like domain"/>
    <property type="match status" value="1"/>
</dbReference>
<dbReference type="SUPFAM" id="SSF47781">
    <property type="entry name" value="RuvA domain 2-like"/>
    <property type="match status" value="2"/>
</dbReference>
<dbReference type="SUPFAM" id="SSF53098">
    <property type="entry name" value="Ribonuclease H-like"/>
    <property type="match status" value="1"/>
</dbReference>
<protein>
    <submittedName>
        <fullName evidence="4">Tex-like N-terminal domain-containing protein</fullName>
    </submittedName>
</protein>
<name>A0ABU7MKR8_9BACT</name>
<evidence type="ECO:0000313" key="4">
    <source>
        <dbReference type="EMBL" id="MEE3928125.1"/>
    </source>
</evidence>
<dbReference type="SUPFAM" id="SSF50249">
    <property type="entry name" value="Nucleic acid-binding proteins"/>
    <property type="match status" value="1"/>
</dbReference>
<dbReference type="InterPro" id="IPR037027">
    <property type="entry name" value="YqgF/RNaseH-like_dom_sf"/>
</dbReference>
<dbReference type="Pfam" id="PF22706">
    <property type="entry name" value="Tex_central_region"/>
    <property type="match status" value="1"/>
</dbReference>
<gene>
    <name evidence="4" type="ORF">V2E24_00855</name>
</gene>
<dbReference type="InterPro" id="IPR003029">
    <property type="entry name" value="S1_domain"/>
</dbReference>
<sequence>MDNQVIKNLANELNLQENQIIKTLEMLEEGSTVAFISRYRKEITNGLDEETINEIAKSYKYNLELSKRKEAIIEILKERDLLNDDLLEKINSTKKKNDLEAIYEPFKIGKKTKASEAINLGLEPLAKIIFTSKNRNINIKQEAKKFVNDKVKDEQFAIEQALFIVSQWLSQNVNIREYVLDQFNNYGQIVTKLKKNAEDPNQVFKNYYDFKIPVKFIQDFKVMAINRAINLKIIDFKIDINVEIIKKNLSYNYAKNPALRELNNLAIEDSLKRLILPSIEREVFSNLFERAELKSIELFAKNIENVLMAPAVKNKKVLAVDPAYVHGCKLAYLDEKGNLLKTDIFYPNPPLNKTKEAYEILKNIILNNQVDVIVVGNGTASNETIKFIKKSLEKLNIENISVEMVSEVGASVYSASEIAAREFPDLSVEMRSAINIGRKFIDPLNEIVKIDPKSIGVGQYQHDLNQKQLSEALDFKVIKVVNAVGINLNTATKEILTYVSGLSEKTAQNIIDYRQEIKTYTNRKQLLKVKGLGAKTFEQAVGFLRIFDSEEFLDKTNIHPESYELAKQIMKDYSYDINTNKFKIELPNVDELTKEYNSNNYLIDLIIEALQNPTKDIRDTKKGFKLSNISDIEDLKIDECYYGRIQNITDFGVFIFIGIKDSVFVHLSNIKNTNINELAINTDVKVKIISIDKELKRISGEL</sequence>
<evidence type="ECO:0000259" key="3">
    <source>
        <dbReference type="PROSITE" id="PS50126"/>
    </source>
</evidence>
<dbReference type="InterPro" id="IPR050437">
    <property type="entry name" value="Ribos_protein_bS1-like"/>
</dbReference>
<dbReference type="InterPro" id="IPR006641">
    <property type="entry name" value="YqgF/RNaseH-like_dom"/>
</dbReference>
<dbReference type="PROSITE" id="PS50126">
    <property type="entry name" value="S1"/>
    <property type="match status" value="1"/>
</dbReference>
<dbReference type="Pfam" id="PF00575">
    <property type="entry name" value="S1"/>
    <property type="match status" value="1"/>
</dbReference>
<dbReference type="InterPro" id="IPR055179">
    <property type="entry name" value="Tex-like_central_region"/>
</dbReference>
<dbReference type="Pfam" id="PF12836">
    <property type="entry name" value="HHH_3"/>
    <property type="match status" value="1"/>
</dbReference>
<dbReference type="Pfam" id="PF16921">
    <property type="entry name" value="Tex_YqgF"/>
    <property type="match status" value="1"/>
</dbReference>
<dbReference type="SMART" id="SM00316">
    <property type="entry name" value="S1"/>
    <property type="match status" value="1"/>
</dbReference>
<dbReference type="Pfam" id="PF17674">
    <property type="entry name" value="HHH_9"/>
    <property type="match status" value="1"/>
</dbReference>
<dbReference type="InterPro" id="IPR023319">
    <property type="entry name" value="Tex-like_HTH_dom_sf"/>
</dbReference>
<dbReference type="InterPro" id="IPR041692">
    <property type="entry name" value="HHH_9"/>
</dbReference>
<dbReference type="SUPFAM" id="SSF158832">
    <property type="entry name" value="Tex N-terminal region-like"/>
    <property type="match status" value="1"/>
</dbReference>
<dbReference type="EMBL" id="JAZDWZ010000002">
    <property type="protein sequence ID" value="MEE3928125.1"/>
    <property type="molecule type" value="Genomic_DNA"/>
</dbReference>
<dbReference type="Pfam" id="PF09371">
    <property type="entry name" value="Tex_N"/>
    <property type="match status" value="1"/>
</dbReference>
<dbReference type="InterPro" id="IPR032639">
    <property type="entry name" value="Tex_YqgF"/>
</dbReference>
<dbReference type="InterPro" id="IPR018974">
    <property type="entry name" value="Tex-like_N"/>
</dbReference>
<accession>A0ABU7MKR8</accession>
<dbReference type="PANTHER" id="PTHR10724">
    <property type="entry name" value="30S RIBOSOMAL PROTEIN S1"/>
    <property type="match status" value="1"/>
</dbReference>
<dbReference type="Proteomes" id="UP001344817">
    <property type="component" value="Unassembled WGS sequence"/>
</dbReference>
<comment type="caution">
    <text evidence="4">The sequence shown here is derived from an EMBL/GenBank/DDBJ whole genome shotgun (WGS) entry which is preliminary data.</text>
</comment>
<keyword evidence="1" id="KW-0227">DNA damage</keyword>
<dbReference type="InterPro" id="IPR003583">
    <property type="entry name" value="Hlx-hairpin-Hlx_DNA-bd_motif"/>
</dbReference>
<feature type="domain" description="S1 motif" evidence="3">
    <location>
        <begin position="638"/>
        <end position="702"/>
    </location>
</feature>
<dbReference type="Gene3D" id="1.10.10.650">
    <property type="entry name" value="RuvA domain 2-like"/>
    <property type="match status" value="1"/>
</dbReference>
<evidence type="ECO:0000256" key="1">
    <source>
        <dbReference type="ARBA" id="ARBA00022763"/>
    </source>
</evidence>
<evidence type="ECO:0000313" key="5">
    <source>
        <dbReference type="Proteomes" id="UP001344817"/>
    </source>
</evidence>
<dbReference type="Gene3D" id="2.40.50.140">
    <property type="entry name" value="Nucleic acid-binding proteins"/>
    <property type="match status" value="1"/>
</dbReference>
<dbReference type="RefSeq" id="WP_330500537.1">
    <property type="nucleotide sequence ID" value="NZ_JAZDWZ010000002.1"/>
</dbReference>
<dbReference type="SMART" id="SM00732">
    <property type="entry name" value="YqgFc"/>
    <property type="match status" value="1"/>
</dbReference>
<proteinExistence type="predicted"/>
<organism evidence="4 5">
    <name type="scientific">Mycoplasmopsis ciconiae</name>
    <dbReference type="NCBI Taxonomy" id="561067"/>
    <lineage>
        <taxon>Bacteria</taxon>
        <taxon>Bacillati</taxon>
        <taxon>Mycoplasmatota</taxon>
        <taxon>Mycoplasmoidales</taxon>
        <taxon>Metamycoplasmataceae</taxon>
        <taxon>Mycoplasmopsis</taxon>
    </lineage>
</organism>
<dbReference type="PANTHER" id="PTHR10724:SF10">
    <property type="entry name" value="S1 RNA-BINDING DOMAIN-CONTAINING PROTEIN 1"/>
    <property type="match status" value="1"/>
</dbReference>
<dbReference type="InterPro" id="IPR010994">
    <property type="entry name" value="RuvA_2-like"/>
</dbReference>
<dbReference type="SMART" id="SM00278">
    <property type="entry name" value="HhH1"/>
    <property type="match status" value="2"/>
</dbReference>
<dbReference type="Gene3D" id="1.10.150.310">
    <property type="entry name" value="Tex RuvX-like domain-like"/>
    <property type="match status" value="1"/>
</dbReference>
<dbReference type="InterPro" id="IPR023323">
    <property type="entry name" value="Tex-like_dom_sf"/>
</dbReference>
<keyword evidence="2" id="KW-0234">DNA repair</keyword>
<dbReference type="InterPro" id="IPR012337">
    <property type="entry name" value="RNaseH-like_sf"/>
</dbReference>